<protein>
    <recommendedName>
        <fullName evidence="3">Secreted protein</fullName>
    </recommendedName>
</protein>
<reference evidence="1 2" key="1">
    <citation type="submission" date="2021-06" db="EMBL/GenBank/DDBJ databases">
        <title>Caerostris extrusa draft genome.</title>
        <authorList>
            <person name="Kono N."/>
            <person name="Arakawa K."/>
        </authorList>
    </citation>
    <scope>NUCLEOTIDE SEQUENCE [LARGE SCALE GENOMIC DNA]</scope>
</reference>
<comment type="caution">
    <text evidence="1">The sequence shown here is derived from an EMBL/GenBank/DDBJ whole genome shotgun (WGS) entry which is preliminary data.</text>
</comment>
<organism evidence="1 2">
    <name type="scientific">Caerostris extrusa</name>
    <name type="common">Bark spider</name>
    <name type="synonym">Caerostris bankana</name>
    <dbReference type="NCBI Taxonomy" id="172846"/>
    <lineage>
        <taxon>Eukaryota</taxon>
        <taxon>Metazoa</taxon>
        <taxon>Ecdysozoa</taxon>
        <taxon>Arthropoda</taxon>
        <taxon>Chelicerata</taxon>
        <taxon>Arachnida</taxon>
        <taxon>Araneae</taxon>
        <taxon>Araneomorphae</taxon>
        <taxon>Entelegynae</taxon>
        <taxon>Araneoidea</taxon>
        <taxon>Araneidae</taxon>
        <taxon>Caerostris</taxon>
    </lineage>
</organism>
<name>A0AAV4SNM5_CAEEX</name>
<dbReference type="AlphaFoldDB" id="A0AAV4SNM5"/>
<dbReference type="EMBL" id="BPLR01009832">
    <property type="protein sequence ID" value="GIY34919.1"/>
    <property type="molecule type" value="Genomic_DNA"/>
</dbReference>
<keyword evidence="2" id="KW-1185">Reference proteome</keyword>
<dbReference type="Proteomes" id="UP001054945">
    <property type="component" value="Unassembled WGS sequence"/>
</dbReference>
<evidence type="ECO:0000313" key="2">
    <source>
        <dbReference type="Proteomes" id="UP001054945"/>
    </source>
</evidence>
<evidence type="ECO:0000313" key="1">
    <source>
        <dbReference type="EMBL" id="GIY34919.1"/>
    </source>
</evidence>
<proteinExistence type="predicted"/>
<evidence type="ECO:0008006" key="3">
    <source>
        <dbReference type="Google" id="ProtNLM"/>
    </source>
</evidence>
<accession>A0AAV4SNM5</accession>
<sequence>MLPWRVRLLVPVSSFGLEEDSLRLLSVPKYYSWPDCTKKIFKAHSCVDFQYFIKVSFGFCVNKTGIHQNTFEVVCMIIVH</sequence>
<gene>
    <name evidence="1" type="ORF">CEXT_285951</name>
</gene>